<protein>
    <submittedName>
        <fullName evidence="1">Uncharacterized protein</fullName>
    </submittedName>
</protein>
<proteinExistence type="predicted"/>
<gene>
    <name evidence="1" type="ORF">FVO59_08825</name>
</gene>
<dbReference type="Proteomes" id="UP000515708">
    <property type="component" value="Chromosome"/>
</dbReference>
<sequence length="108" mass="11584">MSVRTGSEVSCTIAAPGAGAASFDPQRIIPALIPLESSLMRTCTASTSGRRVLCLPFPPSRTKREGEVVTSIDGHDDVDVFIGIRRELLTSLLEERNETQGDSGRVLI</sequence>
<evidence type="ECO:0000313" key="1">
    <source>
        <dbReference type="EMBL" id="QMU97311.1"/>
    </source>
</evidence>
<dbReference type="EMBL" id="CP043732">
    <property type="protein sequence ID" value="QMU97311.1"/>
    <property type="molecule type" value="Genomic_DNA"/>
</dbReference>
<reference evidence="1 2" key="1">
    <citation type="journal article" date="2020" name="Front. Microbiol.">
        <title>Design of Bacterial Strain-Specific qPCR Assays Using NGS Data and Publicly Available Resources and Its Application to Track Biocontrol Strains.</title>
        <authorList>
            <person name="Hernandez I."/>
            <person name="Sant C."/>
            <person name="Martinez R."/>
            <person name="Fernandez C."/>
        </authorList>
    </citation>
    <scope>NUCLEOTIDE SEQUENCE [LARGE SCALE GENOMIC DNA]</scope>
    <source>
        <strain evidence="1 2">B24</strain>
    </source>
</reference>
<dbReference type="AlphaFoldDB" id="A0A7D7WG54"/>
<name>A0A7D7WG54_9MICO</name>
<evidence type="ECO:0000313" key="2">
    <source>
        <dbReference type="Proteomes" id="UP000515708"/>
    </source>
</evidence>
<dbReference type="RefSeq" id="WP_182252304.1">
    <property type="nucleotide sequence ID" value="NZ_CP043732.1"/>
</dbReference>
<accession>A0A7D7WG54</accession>
<organism evidence="1 2">
    <name type="scientific">Microbacterium esteraromaticum</name>
    <dbReference type="NCBI Taxonomy" id="57043"/>
    <lineage>
        <taxon>Bacteria</taxon>
        <taxon>Bacillati</taxon>
        <taxon>Actinomycetota</taxon>
        <taxon>Actinomycetes</taxon>
        <taxon>Micrococcales</taxon>
        <taxon>Microbacteriaceae</taxon>
        <taxon>Microbacterium</taxon>
    </lineage>
</organism>